<dbReference type="RefSeq" id="WP_058453251.1">
    <property type="nucleotide sequence ID" value="NZ_CAAAIB010000002.1"/>
</dbReference>
<organism evidence="2 3">
    <name type="scientific">Legionella maceachernii</name>
    <dbReference type="NCBI Taxonomy" id="466"/>
    <lineage>
        <taxon>Bacteria</taxon>
        <taxon>Pseudomonadati</taxon>
        <taxon>Pseudomonadota</taxon>
        <taxon>Gammaproteobacteria</taxon>
        <taxon>Legionellales</taxon>
        <taxon>Legionellaceae</taxon>
        <taxon>Legionella</taxon>
    </lineage>
</organism>
<accession>A0A0W0VXN9</accession>
<dbReference type="STRING" id="466.Lmac_2557"/>
<evidence type="ECO:0000313" key="2">
    <source>
        <dbReference type="EMBL" id="KTD24470.1"/>
    </source>
</evidence>
<dbReference type="AlphaFoldDB" id="A0A0W0VXN9"/>
<keyword evidence="1" id="KW-1133">Transmembrane helix</keyword>
<feature type="transmembrane region" description="Helical" evidence="1">
    <location>
        <begin position="83"/>
        <end position="115"/>
    </location>
</feature>
<evidence type="ECO:0000256" key="1">
    <source>
        <dbReference type="SAM" id="Phobius"/>
    </source>
</evidence>
<gene>
    <name evidence="2" type="ORF">Lmac_2557</name>
</gene>
<dbReference type="EMBL" id="LNYL01000050">
    <property type="protein sequence ID" value="KTD24470.1"/>
    <property type="molecule type" value="Genomic_DNA"/>
</dbReference>
<name>A0A0W0VXN9_9GAMM</name>
<keyword evidence="3" id="KW-1185">Reference proteome</keyword>
<keyword evidence="1" id="KW-0472">Membrane</keyword>
<feature type="transmembrane region" description="Helical" evidence="1">
    <location>
        <begin position="127"/>
        <end position="154"/>
    </location>
</feature>
<sequence length="197" mass="19874">MQTRQDRSIPSESTELTFEEIRALAITAMSGEGAAKEEAQERLWKIAIEKYKNRPGFFTPYKSGQDLAGTVAGPVTIPLTLGIVAGVIAIGAAVAAAVSAVSLLFATGAGVIGIFNKDAAKTAKGAAVVGGIAALATIGCAIAAAALVLIAAIATPLAVASIFTRGGATVVSAVSDCFADCFPSSSQPEERSNLVPH</sequence>
<proteinExistence type="predicted"/>
<keyword evidence="1" id="KW-0812">Transmembrane</keyword>
<dbReference type="OrthoDB" id="5653961at2"/>
<dbReference type="PATRIC" id="fig|466.6.peg.2728"/>
<evidence type="ECO:0000313" key="3">
    <source>
        <dbReference type="Proteomes" id="UP000054908"/>
    </source>
</evidence>
<comment type="caution">
    <text evidence="2">The sequence shown here is derived from an EMBL/GenBank/DDBJ whole genome shotgun (WGS) entry which is preliminary data.</text>
</comment>
<reference evidence="2 3" key="1">
    <citation type="submission" date="2015-11" db="EMBL/GenBank/DDBJ databases">
        <title>Genomic analysis of 38 Legionella species identifies large and diverse effector repertoires.</title>
        <authorList>
            <person name="Burstein D."/>
            <person name="Amaro F."/>
            <person name="Zusman T."/>
            <person name="Lifshitz Z."/>
            <person name="Cohen O."/>
            <person name="Gilbert J.A."/>
            <person name="Pupko T."/>
            <person name="Shuman H.A."/>
            <person name="Segal G."/>
        </authorList>
    </citation>
    <scope>NUCLEOTIDE SEQUENCE [LARGE SCALE GENOMIC DNA]</scope>
    <source>
        <strain evidence="2 3">PX-1-G2-E2</strain>
    </source>
</reference>
<dbReference type="Proteomes" id="UP000054908">
    <property type="component" value="Unassembled WGS sequence"/>
</dbReference>
<protein>
    <submittedName>
        <fullName evidence="2">Uncharacterized protein</fullName>
    </submittedName>
</protein>